<evidence type="ECO:0000313" key="2">
    <source>
        <dbReference type="Proteomes" id="UP000037185"/>
    </source>
</evidence>
<reference evidence="1" key="1">
    <citation type="submission" date="2015-07" db="EMBL/GenBank/DDBJ databases">
        <title>Draft genome sequence of Streptomyces fradiae, a resistant strain to nitron-oligomycin.</title>
        <authorList>
            <person name="Vatlin A.A."/>
            <person name="Bekker O.B."/>
            <person name="Danilenko V.N."/>
        </authorList>
    </citation>
    <scope>NUCLEOTIDE SEQUENCE</scope>
    <source>
        <strain evidence="1">Olg1-1</strain>
    </source>
</reference>
<comment type="caution">
    <text evidence="1">The sequence shown here is derived from an EMBL/GenBank/DDBJ whole genome shotgun (WGS) entry which is preliminary data.</text>
</comment>
<name>A0ACC4WCB7_STRFR</name>
<proteinExistence type="predicted"/>
<evidence type="ECO:0000313" key="1">
    <source>
        <dbReference type="EMBL" id="KNE82269.1"/>
    </source>
</evidence>
<protein>
    <submittedName>
        <fullName evidence="1">Uncharacterized protein</fullName>
    </submittedName>
</protein>
<keyword evidence="2" id="KW-1185">Reference proteome</keyword>
<organism evidence="1 2">
    <name type="scientific">Streptomyces fradiae</name>
    <name type="common">Streptomyces roseoflavus</name>
    <dbReference type="NCBI Taxonomy" id="1906"/>
    <lineage>
        <taxon>Bacteria</taxon>
        <taxon>Bacillati</taxon>
        <taxon>Actinomycetota</taxon>
        <taxon>Actinomycetes</taxon>
        <taxon>Kitasatosporales</taxon>
        <taxon>Streptomycetaceae</taxon>
        <taxon>Streptomyces</taxon>
    </lineage>
</organism>
<gene>
    <name evidence="1" type="ORF">ADZ36_11910</name>
</gene>
<dbReference type="EMBL" id="LGSP01000018">
    <property type="protein sequence ID" value="KNE82269.1"/>
    <property type="molecule type" value="Genomic_DNA"/>
</dbReference>
<sequence>MWEQFGPPSSFADPARTAIRAEGTRVLYADGRWRLCGTSGLWNVNFGYNNPRVADAIGEALRTASYLPAFRNSHRRAVDASRALVELCGAEHFGRVIHSTSGSAANDVTMKLARQYAALRGEPGRRLVAGLRGSYHGMTYGAHGLTGEDLGQAAYSVDRSLVRHVRHDDPAELAALLGAEGERVAAVVVEPVLGSGAFPLPETMLTALAALRETYGFLLVADEVATGFGRTGRNFASEDWPVRPDVLITSKGLTNGTCGAAAVLVSHRVCEEFERADAVLVHGETQAAAPTTCAAITASIGELERLDGARTPREAGERLTGVLAGLSGHPLVTGHGGTGCFQALRLGTDGGQLPFPGVLLTVAALRRAGLTVQPGPGCVQLIPTLVYGDEDFEELAACLRTGLDEAAEALLTGPLAAGPVGAAR</sequence>
<dbReference type="Proteomes" id="UP000037185">
    <property type="component" value="Unassembled WGS sequence"/>
</dbReference>
<accession>A0ACC4WCB7</accession>